<dbReference type="InterPro" id="IPR011527">
    <property type="entry name" value="ABC1_TM_dom"/>
</dbReference>
<keyword evidence="14" id="KW-1185">Reference proteome</keyword>
<dbReference type="eggNOG" id="KOG0054">
    <property type="taxonomic scope" value="Eukaryota"/>
</dbReference>
<dbReference type="AlphaFoldDB" id="A9V614"/>
<evidence type="ECO:0000256" key="10">
    <source>
        <dbReference type="SAM" id="Phobius"/>
    </source>
</evidence>
<sequence length="365" mass="41385">MLVLIAYVFPWFLIALVPIFTFFFWLVRYFRPTQRHIKRLDNVSRSPLFSHLSATLQGLSTIAAFRKQDDFYNEFVTRLTTNSKFVAKPLFCMFQYTTRLSAEVEGRFNSVERLQQTIKSTPHEDFSGVDPPTNWPEEGQVEFCDVSARYRAGLETVLKSISFSVAPQQHVGIVGRTGAGKSSLTQVLYRLLELEAGQILIDGLDISTIKLDMLRSRLSIIPQEPVLFVGTLRYNLDPFGVYADEQIWTALERAHMRDAIRRLPEKLDAPVVENGNNFSVGERQLLCMARALLRNSRILVLDEASSSTDSKTDSLLQTTIRTSFAGCTVLTIAHRLNTVMDCDMIMLMDHGTYKQHCNGTYPPPA</sequence>
<keyword evidence="5" id="KW-0677">Repeat</keyword>
<dbReference type="PROSITE" id="PS50893">
    <property type="entry name" value="ABC_TRANSPORTER_2"/>
    <property type="match status" value="1"/>
</dbReference>
<dbReference type="GO" id="GO:0005524">
    <property type="term" value="F:ATP binding"/>
    <property type="evidence" value="ECO:0007669"/>
    <property type="project" value="UniProtKB-KW"/>
</dbReference>
<comment type="similarity">
    <text evidence="2">Belongs to the ABC transporter superfamily. ABCC family. Conjugate transporter (TC 3.A.1.208) subfamily.</text>
</comment>
<dbReference type="InParanoid" id="A9V614"/>
<evidence type="ECO:0000256" key="8">
    <source>
        <dbReference type="ARBA" id="ARBA00022989"/>
    </source>
</evidence>
<keyword evidence="3" id="KW-0813">Transport</keyword>
<evidence type="ECO:0000256" key="2">
    <source>
        <dbReference type="ARBA" id="ARBA00009726"/>
    </source>
</evidence>
<reference evidence="13 14" key="1">
    <citation type="journal article" date="2008" name="Nature">
        <title>The genome of the choanoflagellate Monosiga brevicollis and the origin of metazoans.</title>
        <authorList>
            <consortium name="JGI Sequencing"/>
            <person name="King N."/>
            <person name="Westbrook M.J."/>
            <person name="Young S.L."/>
            <person name="Kuo A."/>
            <person name="Abedin M."/>
            <person name="Chapman J."/>
            <person name="Fairclough S."/>
            <person name="Hellsten U."/>
            <person name="Isogai Y."/>
            <person name="Letunic I."/>
            <person name="Marr M."/>
            <person name="Pincus D."/>
            <person name="Putnam N."/>
            <person name="Rokas A."/>
            <person name="Wright K.J."/>
            <person name="Zuzow R."/>
            <person name="Dirks W."/>
            <person name="Good M."/>
            <person name="Goodstein D."/>
            <person name="Lemons D."/>
            <person name="Li W."/>
            <person name="Lyons J.B."/>
            <person name="Morris A."/>
            <person name="Nichols S."/>
            <person name="Richter D.J."/>
            <person name="Salamov A."/>
            <person name="Bork P."/>
            <person name="Lim W.A."/>
            <person name="Manning G."/>
            <person name="Miller W.T."/>
            <person name="McGinnis W."/>
            <person name="Shapiro H."/>
            <person name="Tjian R."/>
            <person name="Grigoriev I.V."/>
            <person name="Rokhsar D."/>
        </authorList>
    </citation>
    <scope>NUCLEOTIDE SEQUENCE [LARGE SCALE GENOMIC DNA]</scope>
    <source>
        <strain evidence="14">MX1 / ATCC 50154</strain>
    </source>
</reference>
<evidence type="ECO:0000259" key="12">
    <source>
        <dbReference type="PROSITE" id="PS50929"/>
    </source>
</evidence>
<dbReference type="CDD" id="cd03244">
    <property type="entry name" value="ABCC_MRP_domain2"/>
    <property type="match status" value="1"/>
</dbReference>
<dbReference type="Pfam" id="PF00664">
    <property type="entry name" value="ABC_membrane"/>
    <property type="match status" value="1"/>
</dbReference>
<dbReference type="InterPro" id="IPR027417">
    <property type="entry name" value="P-loop_NTPase"/>
</dbReference>
<name>A9V614_MONBE</name>
<dbReference type="InterPro" id="IPR003439">
    <property type="entry name" value="ABC_transporter-like_ATP-bd"/>
</dbReference>
<dbReference type="PROSITE" id="PS50929">
    <property type="entry name" value="ABC_TM1F"/>
    <property type="match status" value="1"/>
</dbReference>
<dbReference type="InterPro" id="IPR050173">
    <property type="entry name" value="ABC_transporter_C-like"/>
</dbReference>
<feature type="transmembrane region" description="Helical" evidence="10">
    <location>
        <begin position="48"/>
        <end position="65"/>
    </location>
</feature>
<dbReference type="PROSITE" id="PS00211">
    <property type="entry name" value="ABC_TRANSPORTER_1"/>
    <property type="match status" value="1"/>
</dbReference>
<evidence type="ECO:0000256" key="7">
    <source>
        <dbReference type="ARBA" id="ARBA00022840"/>
    </source>
</evidence>
<evidence type="ECO:0000313" key="14">
    <source>
        <dbReference type="Proteomes" id="UP000001357"/>
    </source>
</evidence>
<feature type="domain" description="ABC transporter" evidence="11">
    <location>
        <begin position="141"/>
        <end position="365"/>
    </location>
</feature>
<evidence type="ECO:0000256" key="3">
    <source>
        <dbReference type="ARBA" id="ARBA00022448"/>
    </source>
</evidence>
<keyword evidence="6" id="KW-0547">Nucleotide-binding</keyword>
<comment type="subcellular location">
    <subcellularLocation>
        <location evidence="1">Endomembrane system</location>
        <topology evidence="1">Multi-pass membrane protein</topology>
    </subcellularLocation>
</comment>
<evidence type="ECO:0000256" key="9">
    <source>
        <dbReference type="ARBA" id="ARBA00023136"/>
    </source>
</evidence>
<dbReference type="InterPro" id="IPR017871">
    <property type="entry name" value="ABC_transporter-like_CS"/>
</dbReference>
<dbReference type="Proteomes" id="UP000001357">
    <property type="component" value="Unassembled WGS sequence"/>
</dbReference>
<dbReference type="SMART" id="SM00382">
    <property type="entry name" value="AAA"/>
    <property type="match status" value="1"/>
</dbReference>
<keyword evidence="7" id="KW-0067">ATP-binding</keyword>
<proteinExistence type="inferred from homology"/>
<dbReference type="Pfam" id="PF00005">
    <property type="entry name" value="ABC_tran"/>
    <property type="match status" value="1"/>
</dbReference>
<dbReference type="SUPFAM" id="SSF90123">
    <property type="entry name" value="ABC transporter transmembrane region"/>
    <property type="match status" value="1"/>
</dbReference>
<dbReference type="FunFam" id="3.40.50.300:FF:000074">
    <property type="entry name" value="Multidrug resistance-associated protein 5 isoform 1"/>
    <property type="match status" value="1"/>
</dbReference>
<dbReference type="GO" id="GO:0140359">
    <property type="term" value="F:ABC-type transporter activity"/>
    <property type="evidence" value="ECO:0007669"/>
    <property type="project" value="InterPro"/>
</dbReference>
<evidence type="ECO:0000256" key="1">
    <source>
        <dbReference type="ARBA" id="ARBA00004127"/>
    </source>
</evidence>
<keyword evidence="4 10" id="KW-0812">Transmembrane</keyword>
<dbReference type="GeneID" id="5893536"/>
<dbReference type="GO" id="GO:0016020">
    <property type="term" value="C:membrane"/>
    <property type="evidence" value="ECO:0007669"/>
    <property type="project" value="InterPro"/>
</dbReference>
<evidence type="ECO:0000313" key="13">
    <source>
        <dbReference type="EMBL" id="EDQ86994.1"/>
    </source>
</evidence>
<accession>A9V614</accession>
<evidence type="ECO:0000259" key="11">
    <source>
        <dbReference type="PROSITE" id="PS50893"/>
    </source>
</evidence>
<dbReference type="OMA" id="SEFATHT"/>
<evidence type="ECO:0000256" key="5">
    <source>
        <dbReference type="ARBA" id="ARBA00022737"/>
    </source>
</evidence>
<dbReference type="InterPro" id="IPR036640">
    <property type="entry name" value="ABC1_TM_sf"/>
</dbReference>
<feature type="domain" description="ABC transmembrane type-1" evidence="12">
    <location>
        <begin position="1"/>
        <end position="84"/>
    </location>
</feature>
<dbReference type="Gene3D" id="1.20.1560.10">
    <property type="entry name" value="ABC transporter type 1, transmembrane domain"/>
    <property type="match status" value="1"/>
</dbReference>
<dbReference type="EMBL" id="CH991562">
    <property type="protein sequence ID" value="EDQ86994.1"/>
    <property type="molecule type" value="Genomic_DNA"/>
</dbReference>
<keyword evidence="9 10" id="KW-0472">Membrane</keyword>
<dbReference type="SUPFAM" id="SSF52540">
    <property type="entry name" value="P-loop containing nucleoside triphosphate hydrolases"/>
    <property type="match status" value="1"/>
</dbReference>
<gene>
    <name evidence="13" type="ORF">MONBRDRAFT_21637</name>
</gene>
<dbReference type="InterPro" id="IPR003593">
    <property type="entry name" value="AAA+_ATPase"/>
</dbReference>
<evidence type="ECO:0008006" key="15">
    <source>
        <dbReference type="Google" id="ProtNLM"/>
    </source>
</evidence>
<dbReference type="PANTHER" id="PTHR24223">
    <property type="entry name" value="ATP-BINDING CASSETTE SUB-FAMILY C"/>
    <property type="match status" value="1"/>
</dbReference>
<organism evidence="13 14">
    <name type="scientific">Monosiga brevicollis</name>
    <name type="common">Choanoflagellate</name>
    <dbReference type="NCBI Taxonomy" id="81824"/>
    <lineage>
        <taxon>Eukaryota</taxon>
        <taxon>Choanoflagellata</taxon>
        <taxon>Craspedida</taxon>
        <taxon>Salpingoecidae</taxon>
        <taxon>Monosiga</taxon>
    </lineage>
</organism>
<feature type="transmembrane region" description="Helical" evidence="10">
    <location>
        <begin position="6"/>
        <end position="27"/>
    </location>
</feature>
<dbReference type="PANTHER" id="PTHR24223:SF447">
    <property type="entry name" value="MULTIDRUG RESISTANCE-ASSOCIATED PROTEIN 5"/>
    <property type="match status" value="1"/>
</dbReference>
<dbReference type="KEGG" id="mbr:MONBRDRAFT_21637"/>
<protein>
    <recommendedName>
        <fullName evidence="15">ABC transporter domain-containing protein</fullName>
    </recommendedName>
</protein>
<dbReference type="GO" id="GO:0012505">
    <property type="term" value="C:endomembrane system"/>
    <property type="evidence" value="ECO:0007669"/>
    <property type="project" value="UniProtKB-SubCell"/>
</dbReference>
<dbReference type="GO" id="GO:0016887">
    <property type="term" value="F:ATP hydrolysis activity"/>
    <property type="evidence" value="ECO:0007669"/>
    <property type="project" value="InterPro"/>
</dbReference>
<dbReference type="STRING" id="81824.A9V614"/>
<dbReference type="Gene3D" id="3.40.50.300">
    <property type="entry name" value="P-loop containing nucleotide triphosphate hydrolases"/>
    <property type="match status" value="1"/>
</dbReference>
<evidence type="ECO:0000256" key="4">
    <source>
        <dbReference type="ARBA" id="ARBA00022692"/>
    </source>
</evidence>
<dbReference type="RefSeq" id="XP_001748233.1">
    <property type="nucleotide sequence ID" value="XM_001748181.1"/>
</dbReference>
<keyword evidence="8 10" id="KW-1133">Transmembrane helix</keyword>
<evidence type="ECO:0000256" key="6">
    <source>
        <dbReference type="ARBA" id="ARBA00022741"/>
    </source>
</evidence>